<gene>
    <name evidence="1" type="ORF">PanWU01x14_006740</name>
</gene>
<dbReference type="EMBL" id="JXTB01000002">
    <property type="protein sequence ID" value="PON80224.1"/>
    <property type="molecule type" value="Genomic_DNA"/>
</dbReference>
<dbReference type="PANTHER" id="PTHR47481:SF31">
    <property type="entry name" value="OS01G0873500 PROTEIN"/>
    <property type="match status" value="1"/>
</dbReference>
<accession>A0A2P5E3W1</accession>
<comment type="caution">
    <text evidence="1">The sequence shown here is derived from an EMBL/GenBank/DDBJ whole genome shotgun (WGS) entry which is preliminary data.</text>
</comment>
<keyword evidence="2" id="KW-1185">Reference proteome</keyword>
<evidence type="ECO:0000313" key="1">
    <source>
        <dbReference type="EMBL" id="PON80224.1"/>
    </source>
</evidence>
<name>A0A2P5E3W1_PARAD</name>
<evidence type="ECO:0000313" key="2">
    <source>
        <dbReference type="Proteomes" id="UP000237105"/>
    </source>
</evidence>
<dbReference type="OrthoDB" id="1164227at2759"/>
<reference evidence="2" key="1">
    <citation type="submission" date="2016-06" db="EMBL/GenBank/DDBJ databases">
        <title>Parallel loss of symbiosis genes in relatives of nitrogen-fixing non-legume Parasponia.</title>
        <authorList>
            <person name="Van Velzen R."/>
            <person name="Holmer R."/>
            <person name="Bu F."/>
            <person name="Rutten L."/>
            <person name="Van Zeijl A."/>
            <person name="Liu W."/>
            <person name="Santuari L."/>
            <person name="Cao Q."/>
            <person name="Sharma T."/>
            <person name="Shen D."/>
            <person name="Roswanjaya Y."/>
            <person name="Wardhani T."/>
            <person name="Kalhor M.S."/>
            <person name="Jansen J."/>
            <person name="Van den Hoogen J."/>
            <person name="Gungor B."/>
            <person name="Hartog M."/>
            <person name="Hontelez J."/>
            <person name="Verver J."/>
            <person name="Yang W.-C."/>
            <person name="Schijlen E."/>
            <person name="Repin R."/>
            <person name="Schilthuizen M."/>
            <person name="Schranz E."/>
            <person name="Heidstra R."/>
            <person name="Miyata K."/>
            <person name="Fedorova E."/>
            <person name="Kohlen W."/>
            <person name="Bisseling T."/>
            <person name="Smit S."/>
            <person name="Geurts R."/>
        </authorList>
    </citation>
    <scope>NUCLEOTIDE SEQUENCE [LARGE SCALE GENOMIC DNA]</scope>
    <source>
        <strain evidence="2">cv. WU1-14</strain>
    </source>
</reference>
<dbReference type="Proteomes" id="UP000237105">
    <property type="component" value="Unassembled WGS sequence"/>
</dbReference>
<dbReference type="AlphaFoldDB" id="A0A2P5E3W1"/>
<sequence>MLHLRVQLQTTKKGSMTFSEYFANMKSFVDALALGGYNVENDELVILTCLPSDYDATVTAILSLLAEEALLEAEVIEAEPVVLLVYAGI</sequence>
<dbReference type="PANTHER" id="PTHR47481">
    <property type="match status" value="1"/>
</dbReference>
<protein>
    <submittedName>
        <fullName evidence="1">Uncharacterized protein</fullName>
    </submittedName>
</protein>
<proteinExistence type="predicted"/>
<organism evidence="1 2">
    <name type="scientific">Parasponia andersonii</name>
    <name type="common">Sponia andersonii</name>
    <dbReference type="NCBI Taxonomy" id="3476"/>
    <lineage>
        <taxon>Eukaryota</taxon>
        <taxon>Viridiplantae</taxon>
        <taxon>Streptophyta</taxon>
        <taxon>Embryophyta</taxon>
        <taxon>Tracheophyta</taxon>
        <taxon>Spermatophyta</taxon>
        <taxon>Magnoliopsida</taxon>
        <taxon>eudicotyledons</taxon>
        <taxon>Gunneridae</taxon>
        <taxon>Pentapetalae</taxon>
        <taxon>rosids</taxon>
        <taxon>fabids</taxon>
        <taxon>Rosales</taxon>
        <taxon>Cannabaceae</taxon>
        <taxon>Parasponia</taxon>
    </lineage>
</organism>